<evidence type="ECO:0000313" key="2">
    <source>
        <dbReference type="RefSeq" id="XP_020546940.1"/>
    </source>
</evidence>
<organism evidence="1 2">
    <name type="scientific">Sesamum indicum</name>
    <name type="common">Oriental sesame</name>
    <name type="synonym">Sesamum orientale</name>
    <dbReference type="NCBI Taxonomy" id="4182"/>
    <lineage>
        <taxon>Eukaryota</taxon>
        <taxon>Viridiplantae</taxon>
        <taxon>Streptophyta</taxon>
        <taxon>Embryophyta</taxon>
        <taxon>Tracheophyta</taxon>
        <taxon>Spermatophyta</taxon>
        <taxon>Magnoliopsida</taxon>
        <taxon>eudicotyledons</taxon>
        <taxon>Gunneridae</taxon>
        <taxon>Pentapetalae</taxon>
        <taxon>asterids</taxon>
        <taxon>lamiids</taxon>
        <taxon>Lamiales</taxon>
        <taxon>Pedaliaceae</taxon>
        <taxon>Sesamum</taxon>
    </lineage>
</organism>
<reference evidence="2" key="1">
    <citation type="submission" date="2025-08" db="UniProtKB">
        <authorList>
            <consortium name="RefSeq"/>
        </authorList>
    </citation>
    <scope>IDENTIFICATION</scope>
</reference>
<dbReference type="AlphaFoldDB" id="A0A8M8USI4"/>
<protein>
    <submittedName>
        <fullName evidence="2">Uncharacterized protein LOC110011285 isoform X2</fullName>
    </submittedName>
</protein>
<dbReference type="Proteomes" id="UP000504604">
    <property type="component" value="Linkage group LG2"/>
</dbReference>
<gene>
    <name evidence="2" type="primary">LOC110011285</name>
</gene>
<evidence type="ECO:0000313" key="1">
    <source>
        <dbReference type="Proteomes" id="UP000504604"/>
    </source>
</evidence>
<sequence length="106" mass="12207">MLSKRIDELKNIHGGKAEEWFTSLSSNSIESHEQLVQKFTFHFASKRKQKSLKKGSFASALARDLPTDVEQLMALAQKYIDEEEMNAMKDREWRGKITSLIVGLFM</sequence>
<proteinExistence type="predicted"/>
<dbReference type="RefSeq" id="XP_020546940.1">
    <property type="nucleotide sequence ID" value="XM_020691281.1"/>
</dbReference>
<name>A0A8M8USI4_SESIN</name>
<keyword evidence="1" id="KW-1185">Reference proteome</keyword>
<accession>A0A8M8USI4</accession>
<dbReference type="GeneID" id="110011285"/>